<evidence type="ECO:0000313" key="2">
    <source>
        <dbReference type="EMBL" id="KEP45139.1"/>
    </source>
</evidence>
<keyword evidence="3" id="KW-1185">Reference proteome</keyword>
<comment type="caution">
    <text evidence="2">The sequence shown here is derived from an EMBL/GenBank/DDBJ whole genome shotgun (WGS) entry which is preliminary data.</text>
</comment>
<evidence type="ECO:0000313" key="3">
    <source>
        <dbReference type="Proteomes" id="UP000027456"/>
    </source>
</evidence>
<proteinExistence type="predicted"/>
<evidence type="ECO:0000256" key="1">
    <source>
        <dbReference type="SAM" id="MobiDB-lite"/>
    </source>
</evidence>
<feature type="compositionally biased region" description="Low complexity" evidence="1">
    <location>
        <begin position="43"/>
        <end position="58"/>
    </location>
</feature>
<feature type="region of interest" description="Disordered" evidence="1">
    <location>
        <begin position="41"/>
        <end position="61"/>
    </location>
</feature>
<accession>A0A074REB2</accession>
<dbReference type="HOGENOM" id="CLU_1691050_0_0_1"/>
<name>A0A074REB2_9AGAM</name>
<protein>
    <submittedName>
        <fullName evidence="2">Uncharacterized protein</fullName>
    </submittedName>
</protein>
<feature type="non-terminal residue" evidence="2">
    <location>
        <position position="1"/>
    </location>
</feature>
<sequence length="156" mass="17254">FGYLHWYANIRVPQLPTNGQSDSLSTMNALPAEFVQASIGRVPTPMSTPSSQVSTPPSGRITSCMTRPRIGCLMVVLSQAHLARSRFNPIRSRPIVPLTPESSDLLLSVARGPVLRKWRTTRTGQSLQSRHLSNGQHHSLVTNPRSRILSICKFDL</sequence>
<dbReference type="EMBL" id="AZST01002199">
    <property type="protein sequence ID" value="KEP45139.1"/>
    <property type="molecule type" value="Genomic_DNA"/>
</dbReference>
<dbReference type="AlphaFoldDB" id="A0A074REB2"/>
<gene>
    <name evidence="2" type="ORF">V565_312950</name>
</gene>
<organism evidence="2 3">
    <name type="scientific">Rhizoctonia solani 123E</name>
    <dbReference type="NCBI Taxonomy" id="1423351"/>
    <lineage>
        <taxon>Eukaryota</taxon>
        <taxon>Fungi</taxon>
        <taxon>Dikarya</taxon>
        <taxon>Basidiomycota</taxon>
        <taxon>Agaricomycotina</taxon>
        <taxon>Agaricomycetes</taxon>
        <taxon>Cantharellales</taxon>
        <taxon>Ceratobasidiaceae</taxon>
        <taxon>Rhizoctonia</taxon>
    </lineage>
</organism>
<reference evidence="2 3" key="1">
    <citation type="submission" date="2013-12" db="EMBL/GenBank/DDBJ databases">
        <authorList>
            <person name="Cubeta M."/>
            <person name="Pakala S."/>
            <person name="Fedorova N."/>
            <person name="Thomas E."/>
            <person name="Dean R."/>
            <person name="Jabaji S."/>
            <person name="Neate S."/>
            <person name="Toda T."/>
            <person name="Tavantzis S."/>
            <person name="Vilgalys R."/>
            <person name="Bharathan N."/>
            <person name="Pakala S."/>
            <person name="Losada L.S."/>
            <person name="Zafar N."/>
            <person name="Nierman W."/>
        </authorList>
    </citation>
    <scope>NUCLEOTIDE SEQUENCE [LARGE SCALE GENOMIC DNA]</scope>
    <source>
        <strain evidence="2 3">123E</strain>
    </source>
</reference>
<dbReference type="Proteomes" id="UP000027456">
    <property type="component" value="Unassembled WGS sequence"/>
</dbReference>